<accession>A0A8J4QWS0</accession>
<dbReference type="Proteomes" id="UP000737018">
    <property type="component" value="Unassembled WGS sequence"/>
</dbReference>
<organism evidence="1 2">
    <name type="scientific">Castanea mollissima</name>
    <name type="common">Chinese chestnut</name>
    <dbReference type="NCBI Taxonomy" id="60419"/>
    <lineage>
        <taxon>Eukaryota</taxon>
        <taxon>Viridiplantae</taxon>
        <taxon>Streptophyta</taxon>
        <taxon>Embryophyta</taxon>
        <taxon>Tracheophyta</taxon>
        <taxon>Spermatophyta</taxon>
        <taxon>Magnoliopsida</taxon>
        <taxon>eudicotyledons</taxon>
        <taxon>Gunneridae</taxon>
        <taxon>Pentapetalae</taxon>
        <taxon>rosids</taxon>
        <taxon>fabids</taxon>
        <taxon>Fagales</taxon>
        <taxon>Fagaceae</taxon>
        <taxon>Castanea</taxon>
    </lineage>
</organism>
<evidence type="ECO:0000313" key="1">
    <source>
        <dbReference type="EMBL" id="KAF3957035.1"/>
    </source>
</evidence>
<reference evidence="1" key="1">
    <citation type="submission" date="2020-03" db="EMBL/GenBank/DDBJ databases">
        <title>Castanea mollissima Vanexum genome sequencing.</title>
        <authorList>
            <person name="Staton M."/>
        </authorList>
    </citation>
    <scope>NUCLEOTIDE SEQUENCE</scope>
    <source>
        <tissue evidence="1">Leaf</tissue>
    </source>
</reference>
<name>A0A8J4QWS0_9ROSI</name>
<proteinExistence type="predicted"/>
<evidence type="ECO:0000313" key="2">
    <source>
        <dbReference type="Proteomes" id="UP000737018"/>
    </source>
</evidence>
<protein>
    <submittedName>
        <fullName evidence="1">Uncharacterized protein</fullName>
    </submittedName>
</protein>
<keyword evidence="2" id="KW-1185">Reference proteome</keyword>
<comment type="caution">
    <text evidence="1">The sequence shown here is derived from an EMBL/GenBank/DDBJ whole genome shotgun (WGS) entry which is preliminary data.</text>
</comment>
<sequence>MKFQKFKLSSSSRAETSLHPTVLCGALEFYDCDGSQLDLLSVHETSQEPLPEAKDDINSSYSLGVFGSGFLSILGSSTSSATSLSIISLFCFLLMVQISNNSCWTLRNISWGV</sequence>
<dbReference type="EMBL" id="JRKL02002931">
    <property type="protein sequence ID" value="KAF3957035.1"/>
    <property type="molecule type" value="Genomic_DNA"/>
</dbReference>
<gene>
    <name evidence="1" type="ORF">CMV_017911</name>
</gene>
<dbReference type="AlphaFoldDB" id="A0A8J4QWS0"/>